<comment type="catalytic activity">
    <reaction evidence="1">
        <text>GTP = 3',5'-cyclic GMP + diphosphate</text>
        <dbReference type="Rhea" id="RHEA:13665"/>
        <dbReference type="ChEBI" id="CHEBI:33019"/>
        <dbReference type="ChEBI" id="CHEBI:37565"/>
        <dbReference type="ChEBI" id="CHEBI:57746"/>
        <dbReference type="EC" id="4.6.1.2"/>
    </reaction>
</comment>
<protein>
    <submittedName>
        <fullName evidence="14">Heat-stable enterotoxin receptor (inferred by orthology to a human protein)</fullName>
    </submittedName>
</protein>
<dbReference type="Gene3D" id="3.30.70.1230">
    <property type="entry name" value="Nucleotide cyclase"/>
    <property type="match status" value="1"/>
</dbReference>
<dbReference type="WBParaSite" id="ASIM_0001761001-mRNA-1">
    <property type="protein sequence ID" value="ASIM_0001761001-mRNA-1"/>
    <property type="gene ID" value="ASIM_0001761001"/>
</dbReference>
<dbReference type="FunFam" id="3.30.70.1230:FF:000200">
    <property type="entry name" value="Guanylate cyclase"/>
    <property type="match status" value="1"/>
</dbReference>
<dbReference type="Proteomes" id="UP000267096">
    <property type="component" value="Unassembled WGS sequence"/>
</dbReference>
<dbReference type="GO" id="GO:0000166">
    <property type="term" value="F:nucleotide binding"/>
    <property type="evidence" value="ECO:0007669"/>
    <property type="project" value="UniProtKB-KW"/>
</dbReference>
<dbReference type="SUPFAM" id="SSF55073">
    <property type="entry name" value="Nucleotide cyclase"/>
    <property type="match status" value="1"/>
</dbReference>
<dbReference type="InterPro" id="IPR001054">
    <property type="entry name" value="A/G_cyclase"/>
</dbReference>
<dbReference type="PANTHER" id="PTHR11920:SF495">
    <property type="entry name" value="RECEPTOR-TYPE GUANYLATE CYCLASE GCY-7"/>
    <property type="match status" value="1"/>
</dbReference>
<keyword evidence="6" id="KW-0472">Membrane</keyword>
<keyword evidence="9 10" id="KW-0456">Lyase</keyword>
<evidence type="ECO:0000256" key="1">
    <source>
        <dbReference type="ARBA" id="ARBA00001436"/>
    </source>
</evidence>
<dbReference type="GO" id="GO:0035556">
    <property type="term" value="P:intracellular signal transduction"/>
    <property type="evidence" value="ECO:0007669"/>
    <property type="project" value="InterPro"/>
</dbReference>
<keyword evidence="3" id="KW-0812">Transmembrane</keyword>
<dbReference type="Pfam" id="PF00211">
    <property type="entry name" value="Guanylate_cyc"/>
    <property type="match status" value="1"/>
</dbReference>
<evidence type="ECO:0000313" key="12">
    <source>
        <dbReference type="EMBL" id="VDK59263.1"/>
    </source>
</evidence>
<dbReference type="GO" id="GO:0005886">
    <property type="term" value="C:plasma membrane"/>
    <property type="evidence" value="ECO:0007669"/>
    <property type="project" value="TreeGrafter"/>
</dbReference>
<proteinExistence type="inferred from homology"/>
<dbReference type="EMBL" id="UYRR01033650">
    <property type="protein sequence ID" value="VDK59263.1"/>
    <property type="molecule type" value="Genomic_DNA"/>
</dbReference>
<keyword evidence="5" id="KW-1133">Transmembrane helix</keyword>
<dbReference type="InterPro" id="IPR029787">
    <property type="entry name" value="Nucleotide_cyclase"/>
</dbReference>
<dbReference type="GO" id="GO:0007168">
    <property type="term" value="P:receptor guanylyl cyclase signaling pathway"/>
    <property type="evidence" value="ECO:0007669"/>
    <property type="project" value="TreeGrafter"/>
</dbReference>
<evidence type="ECO:0000256" key="2">
    <source>
        <dbReference type="ARBA" id="ARBA00004370"/>
    </source>
</evidence>
<dbReference type="GO" id="GO:0004016">
    <property type="term" value="F:adenylate cyclase activity"/>
    <property type="evidence" value="ECO:0007669"/>
    <property type="project" value="TreeGrafter"/>
</dbReference>
<keyword evidence="8" id="KW-0325">Glycoprotein</keyword>
<dbReference type="CDD" id="cd07302">
    <property type="entry name" value="CHD"/>
    <property type="match status" value="1"/>
</dbReference>
<dbReference type="OrthoDB" id="60033at2759"/>
<keyword evidence="13" id="KW-1185">Reference proteome</keyword>
<dbReference type="PROSITE" id="PS50125">
    <property type="entry name" value="GUANYLATE_CYCLASE_2"/>
    <property type="match status" value="1"/>
</dbReference>
<reference evidence="14" key="1">
    <citation type="submission" date="2017-02" db="UniProtKB">
        <authorList>
            <consortium name="WormBaseParasite"/>
        </authorList>
    </citation>
    <scope>IDENTIFICATION</scope>
</reference>
<reference evidence="12 13" key="2">
    <citation type="submission" date="2018-11" db="EMBL/GenBank/DDBJ databases">
        <authorList>
            <consortium name="Pathogen Informatics"/>
        </authorList>
    </citation>
    <scope>NUCLEOTIDE SEQUENCE [LARGE SCALE GENOMIC DNA]</scope>
</reference>
<sequence length="187" mass="20072">LAKNRITPAGSTVIANNFCVKVETIGDGYLCVSGLPTRNGNEHGREIASMALGFIKSLRTFRVAQMPDEQINIRVGIHTGPCVAGVVGLTMPRYCLFGDTVNTASRMESNGKPGQIHLSGDANHFLTDVLGGFVTVSRGEVIIKGKGVMETFWLLGRDGEQLIEPPDSGIYKKFTQDDSTAAIKTTT</sequence>
<gene>
    <name evidence="12" type="ORF">ASIM_LOCUS17014</name>
</gene>
<comment type="subcellular location">
    <subcellularLocation>
        <location evidence="2">Membrane</location>
    </subcellularLocation>
</comment>
<keyword evidence="4" id="KW-0547">Nucleotide-binding</keyword>
<evidence type="ECO:0000256" key="5">
    <source>
        <dbReference type="ARBA" id="ARBA00022989"/>
    </source>
</evidence>
<dbReference type="PANTHER" id="PTHR11920">
    <property type="entry name" value="GUANYLYL CYCLASE"/>
    <property type="match status" value="1"/>
</dbReference>
<dbReference type="AlphaFoldDB" id="A0A0M3K9G6"/>
<evidence type="ECO:0000256" key="6">
    <source>
        <dbReference type="ARBA" id="ARBA00023136"/>
    </source>
</evidence>
<dbReference type="GO" id="GO:0001653">
    <property type="term" value="F:peptide receptor activity"/>
    <property type="evidence" value="ECO:0007669"/>
    <property type="project" value="TreeGrafter"/>
</dbReference>
<evidence type="ECO:0000256" key="10">
    <source>
        <dbReference type="RuleBase" id="RU000405"/>
    </source>
</evidence>
<evidence type="ECO:0000313" key="13">
    <source>
        <dbReference type="Proteomes" id="UP000267096"/>
    </source>
</evidence>
<dbReference type="PROSITE" id="PS00452">
    <property type="entry name" value="GUANYLATE_CYCLASE_1"/>
    <property type="match status" value="1"/>
</dbReference>
<dbReference type="GO" id="GO:0004383">
    <property type="term" value="F:guanylate cyclase activity"/>
    <property type="evidence" value="ECO:0007669"/>
    <property type="project" value="UniProtKB-EC"/>
</dbReference>
<dbReference type="InterPro" id="IPR018297">
    <property type="entry name" value="A/G_cyclase_CS"/>
</dbReference>
<dbReference type="InterPro" id="IPR050401">
    <property type="entry name" value="Cyclic_nucleotide_synthase"/>
</dbReference>
<evidence type="ECO:0000256" key="9">
    <source>
        <dbReference type="ARBA" id="ARBA00023239"/>
    </source>
</evidence>
<evidence type="ECO:0000259" key="11">
    <source>
        <dbReference type="PROSITE" id="PS50125"/>
    </source>
</evidence>
<accession>A0A0M3K9G6</accession>
<organism evidence="14">
    <name type="scientific">Anisakis simplex</name>
    <name type="common">Herring worm</name>
    <dbReference type="NCBI Taxonomy" id="6269"/>
    <lineage>
        <taxon>Eukaryota</taxon>
        <taxon>Metazoa</taxon>
        <taxon>Ecdysozoa</taxon>
        <taxon>Nematoda</taxon>
        <taxon>Chromadorea</taxon>
        <taxon>Rhabditida</taxon>
        <taxon>Spirurina</taxon>
        <taxon>Ascaridomorpha</taxon>
        <taxon>Ascaridoidea</taxon>
        <taxon>Anisakidae</taxon>
        <taxon>Anisakis</taxon>
        <taxon>Anisakis simplex complex</taxon>
    </lineage>
</organism>
<keyword evidence="7" id="KW-0675">Receptor</keyword>
<evidence type="ECO:0000256" key="3">
    <source>
        <dbReference type="ARBA" id="ARBA00022692"/>
    </source>
</evidence>
<evidence type="ECO:0000256" key="4">
    <source>
        <dbReference type="ARBA" id="ARBA00022741"/>
    </source>
</evidence>
<evidence type="ECO:0000256" key="7">
    <source>
        <dbReference type="ARBA" id="ARBA00023170"/>
    </source>
</evidence>
<dbReference type="SMART" id="SM00044">
    <property type="entry name" value="CYCc"/>
    <property type="match status" value="1"/>
</dbReference>
<comment type="similarity">
    <text evidence="10">Belongs to the adenylyl cyclase class-4/guanylyl cyclase family.</text>
</comment>
<name>A0A0M3K9G6_ANISI</name>
<feature type="domain" description="Guanylate cyclase" evidence="11">
    <location>
        <begin position="21"/>
        <end position="108"/>
    </location>
</feature>
<evidence type="ECO:0000313" key="14">
    <source>
        <dbReference type="WBParaSite" id="ASIM_0001761001-mRNA-1"/>
    </source>
</evidence>
<evidence type="ECO:0000256" key="8">
    <source>
        <dbReference type="ARBA" id="ARBA00023180"/>
    </source>
</evidence>